<evidence type="ECO:0000256" key="1">
    <source>
        <dbReference type="SAM" id="Phobius"/>
    </source>
</evidence>
<keyword evidence="1" id="KW-0472">Membrane</keyword>
<evidence type="ECO:0000313" key="3">
    <source>
        <dbReference type="Proteomes" id="UP000295748"/>
    </source>
</evidence>
<proteinExistence type="predicted"/>
<gene>
    <name evidence="2" type="ORF">E4K62_15765</name>
</gene>
<feature type="transmembrane region" description="Helical" evidence="1">
    <location>
        <begin position="85"/>
        <end position="108"/>
    </location>
</feature>
<keyword evidence="1" id="KW-0812">Transmembrane</keyword>
<feature type="transmembrane region" description="Helical" evidence="1">
    <location>
        <begin position="289"/>
        <end position="311"/>
    </location>
</feature>
<feature type="transmembrane region" description="Helical" evidence="1">
    <location>
        <begin position="256"/>
        <end position="277"/>
    </location>
</feature>
<evidence type="ECO:0000313" key="2">
    <source>
        <dbReference type="EMBL" id="QBR90017.1"/>
    </source>
</evidence>
<reference evidence="2 3" key="1">
    <citation type="submission" date="2019-03" db="EMBL/GenBank/DDBJ databases">
        <authorList>
            <person name="Dong K."/>
        </authorList>
    </citation>
    <scope>NUCLEOTIDE SEQUENCE [LARGE SCALE GENOMIC DNA]</scope>
    <source>
        <strain evidence="3">dk512</strain>
    </source>
</reference>
<keyword evidence="1" id="KW-1133">Transmembrane helix</keyword>
<sequence length="323" mass="33760">MTETLVAGPIPKPDHWHRPLLVFAAAMVVLAVGAALMAVLDQRQVTGAGVWLKPLKFAISGAVYTLTLAWLVGQIRRGRRVADRAGTWVAIALSVEIVLIFALAGAAQSSHFNISTPFHTAVWAVMAASIALVWVMTLLVAIAVVRNPGPDAARTLAARAGIILSLAGMGLGFLMTLPTPGQVGDFQGIVGAHAVGVPDGGPGLPLLGWSTVGGDLRIPHFLGMHALQAIPLTLLALELLGRWVPVLSLPRARYRVLMIVVLGFAASLVNVTVQALLGQSIVHPRGVVLVAGVLIAAAVVASTVVVLHRAARARPQRARAKVQ</sequence>
<dbReference type="EMBL" id="CP038266">
    <property type="protein sequence ID" value="QBR90017.1"/>
    <property type="molecule type" value="Genomic_DNA"/>
</dbReference>
<keyword evidence="3" id="KW-1185">Reference proteome</keyword>
<feature type="transmembrane region" description="Helical" evidence="1">
    <location>
        <begin position="55"/>
        <end position="73"/>
    </location>
</feature>
<dbReference type="Proteomes" id="UP000295748">
    <property type="component" value="Chromosome"/>
</dbReference>
<feature type="transmembrane region" description="Helical" evidence="1">
    <location>
        <begin position="226"/>
        <end position="244"/>
    </location>
</feature>
<feature type="transmembrane region" description="Helical" evidence="1">
    <location>
        <begin position="120"/>
        <end position="144"/>
    </location>
</feature>
<feature type="transmembrane region" description="Helical" evidence="1">
    <location>
        <begin position="156"/>
        <end position="177"/>
    </location>
</feature>
<feature type="transmembrane region" description="Helical" evidence="1">
    <location>
        <begin position="20"/>
        <end position="40"/>
    </location>
</feature>
<protein>
    <submittedName>
        <fullName evidence="2">Uncharacterized protein</fullName>
    </submittedName>
</protein>
<name>A0ABX5SW42_9MICO</name>
<dbReference type="RefSeq" id="WP_135069152.1">
    <property type="nucleotide sequence ID" value="NZ_CP038266.1"/>
</dbReference>
<organism evidence="2 3">
    <name type="scientific">Microbacterium wangchenii</name>
    <dbReference type="NCBI Taxonomy" id="2541726"/>
    <lineage>
        <taxon>Bacteria</taxon>
        <taxon>Bacillati</taxon>
        <taxon>Actinomycetota</taxon>
        <taxon>Actinomycetes</taxon>
        <taxon>Micrococcales</taxon>
        <taxon>Microbacteriaceae</taxon>
        <taxon>Microbacterium</taxon>
    </lineage>
</organism>
<accession>A0ABX5SW42</accession>